<sequence>MYKQASIPRNELLAWINDILCTNYIKLEDASNGAVACQIIDLIHPGTVPMKNLNFSASTPYECQKNYRILRKAFEKLSIPIDFDINILSKQGSKEGYEFLATLKSYYDANYKSGSYDPVARRSESKGAIKVTRADTYTPHTPRGTHAAPLFDSPTRIISARTTASPRKPYPPITPQHRATVPRDHMSPWRDGGGGGGGGSVPSLPSPELVKQNEAESLRQQCSWLQSQCHDLQEQLQELHKLHDYREMLLAEERVFYYNKLRNIEDLLQGIQVNRHLTDVENSILQILYSREGMEFLLKAIEENREESEGEQRVESMNSDDRVSDEIM</sequence>
<dbReference type="GO" id="GO:0008017">
    <property type="term" value="F:microtubule binding"/>
    <property type="evidence" value="ECO:0007669"/>
    <property type="project" value="InterPro"/>
</dbReference>
<evidence type="ECO:0000256" key="5">
    <source>
        <dbReference type="ARBA" id="ARBA00022701"/>
    </source>
</evidence>
<evidence type="ECO:0000313" key="13">
    <source>
        <dbReference type="EMBL" id="CBK19621.2"/>
    </source>
</evidence>
<dbReference type="OrthoDB" id="2119228at2759"/>
<dbReference type="InterPro" id="IPR001715">
    <property type="entry name" value="CH_dom"/>
</dbReference>
<evidence type="ECO:0000256" key="2">
    <source>
        <dbReference type="ARBA" id="ARBA00010729"/>
    </source>
</evidence>
<feature type="compositionally biased region" description="Basic and acidic residues" evidence="10">
    <location>
        <begin position="310"/>
        <end position="328"/>
    </location>
</feature>
<evidence type="ECO:0008006" key="15">
    <source>
        <dbReference type="Google" id="ProtNLM"/>
    </source>
</evidence>
<dbReference type="CDD" id="cd00014">
    <property type="entry name" value="CH_SF"/>
    <property type="match status" value="1"/>
</dbReference>
<dbReference type="RefSeq" id="XP_012893669.1">
    <property type="nucleotide sequence ID" value="XM_013038215.1"/>
</dbReference>
<dbReference type="AlphaFoldDB" id="D8LUY2"/>
<dbReference type="SUPFAM" id="SSF140612">
    <property type="entry name" value="EB1 dimerisation domain-like"/>
    <property type="match status" value="1"/>
</dbReference>
<dbReference type="InterPro" id="IPR004953">
    <property type="entry name" value="EB1_C"/>
</dbReference>
<keyword evidence="8" id="KW-0131">Cell cycle</keyword>
<dbReference type="SUPFAM" id="SSF47576">
    <property type="entry name" value="Calponin-homology domain, CH-domain"/>
    <property type="match status" value="1"/>
</dbReference>
<gene>
    <name evidence="13" type="ORF">GSBLH_T00000073001</name>
</gene>
<evidence type="ECO:0000259" key="11">
    <source>
        <dbReference type="PROSITE" id="PS50021"/>
    </source>
</evidence>
<dbReference type="Proteomes" id="UP000008312">
    <property type="component" value="Unassembled WGS sequence"/>
</dbReference>
<evidence type="ECO:0000256" key="4">
    <source>
        <dbReference type="ARBA" id="ARBA00022618"/>
    </source>
</evidence>
<dbReference type="InParanoid" id="D8LUY2"/>
<feature type="region of interest" description="Disordered" evidence="10">
    <location>
        <begin position="307"/>
        <end position="328"/>
    </location>
</feature>
<evidence type="ECO:0000256" key="9">
    <source>
        <dbReference type="PROSITE-ProRule" id="PRU00576"/>
    </source>
</evidence>
<dbReference type="GeneID" id="24917395"/>
<dbReference type="PANTHER" id="PTHR10623">
    <property type="entry name" value="MICROTUBULE-ASSOCIATED PROTEIN RP/EB FAMILY MEMBER"/>
    <property type="match status" value="1"/>
</dbReference>
<comment type="similarity">
    <text evidence="2">Belongs to the MAPRE family.</text>
</comment>
<keyword evidence="7" id="KW-0206">Cytoskeleton</keyword>
<dbReference type="Gene3D" id="1.20.5.1430">
    <property type="match status" value="1"/>
</dbReference>
<dbReference type="EMBL" id="FN668638">
    <property type="protein sequence ID" value="CBK19621.2"/>
    <property type="molecule type" value="Genomic_DNA"/>
</dbReference>
<proteinExistence type="inferred from homology"/>
<dbReference type="InterPro" id="IPR036133">
    <property type="entry name" value="EB1_C_sf"/>
</dbReference>
<dbReference type="FunFam" id="1.10.418.10:FF:000028">
    <property type="entry name" value="RP/EB family microtubule-associated protein"/>
    <property type="match status" value="1"/>
</dbReference>
<dbReference type="InterPro" id="IPR027328">
    <property type="entry name" value="MAPRE"/>
</dbReference>
<evidence type="ECO:0000256" key="8">
    <source>
        <dbReference type="ARBA" id="ARBA00023306"/>
    </source>
</evidence>
<protein>
    <recommendedName>
        <fullName evidence="15">Calponin-homology (CH) domain-containing protein</fullName>
    </recommendedName>
</protein>
<feature type="compositionally biased region" description="Gly residues" evidence="10">
    <location>
        <begin position="191"/>
        <end position="200"/>
    </location>
</feature>
<evidence type="ECO:0000256" key="1">
    <source>
        <dbReference type="ARBA" id="ARBA00004245"/>
    </source>
</evidence>
<evidence type="ECO:0000256" key="7">
    <source>
        <dbReference type="ARBA" id="ARBA00023212"/>
    </source>
</evidence>
<dbReference type="Gene3D" id="1.10.418.10">
    <property type="entry name" value="Calponin-like domain"/>
    <property type="match status" value="1"/>
</dbReference>
<feature type="domain" description="Calponin-homology (CH)" evidence="11">
    <location>
        <begin position="6"/>
        <end position="108"/>
    </location>
</feature>
<dbReference type="Pfam" id="PF03271">
    <property type="entry name" value="EB1"/>
    <property type="match status" value="1"/>
</dbReference>
<organism evidence="13">
    <name type="scientific">Blastocystis hominis</name>
    <dbReference type="NCBI Taxonomy" id="12968"/>
    <lineage>
        <taxon>Eukaryota</taxon>
        <taxon>Sar</taxon>
        <taxon>Stramenopiles</taxon>
        <taxon>Bigyra</taxon>
        <taxon>Opalozoa</taxon>
        <taxon>Opalinata</taxon>
        <taxon>Blastocystidae</taxon>
        <taxon>Blastocystis</taxon>
    </lineage>
</organism>
<dbReference type="GO" id="GO:0005874">
    <property type="term" value="C:microtubule"/>
    <property type="evidence" value="ECO:0007669"/>
    <property type="project" value="UniProtKB-KW"/>
</dbReference>
<dbReference type="InterPro" id="IPR036872">
    <property type="entry name" value="CH_dom_sf"/>
</dbReference>
<evidence type="ECO:0000313" key="14">
    <source>
        <dbReference type="Proteomes" id="UP000008312"/>
    </source>
</evidence>
<dbReference type="PROSITE" id="PS51230">
    <property type="entry name" value="EB1_C"/>
    <property type="match status" value="1"/>
</dbReference>
<keyword evidence="3" id="KW-0963">Cytoplasm</keyword>
<keyword evidence="6" id="KW-0498">Mitosis</keyword>
<reference evidence="13" key="1">
    <citation type="submission" date="2010-02" db="EMBL/GenBank/DDBJ databases">
        <title>Sequencing and annotation of the Blastocystis hominis genome.</title>
        <authorList>
            <person name="Wincker P."/>
        </authorList>
    </citation>
    <scope>NUCLEOTIDE SEQUENCE</scope>
    <source>
        <strain evidence="13">Singapore isolate B</strain>
    </source>
</reference>
<feature type="region of interest" description="Disordered" evidence="10">
    <location>
        <begin position="163"/>
        <end position="213"/>
    </location>
</feature>
<evidence type="ECO:0000256" key="3">
    <source>
        <dbReference type="ARBA" id="ARBA00022490"/>
    </source>
</evidence>
<keyword evidence="4" id="KW-0132">Cell division</keyword>
<feature type="domain" description="EB1 C-terminal" evidence="12">
    <location>
        <begin position="225"/>
        <end position="297"/>
    </location>
</feature>
<dbReference type="GO" id="GO:0051301">
    <property type="term" value="P:cell division"/>
    <property type="evidence" value="ECO:0007669"/>
    <property type="project" value="UniProtKB-KW"/>
</dbReference>
<dbReference type="PROSITE" id="PS50021">
    <property type="entry name" value="CH"/>
    <property type="match status" value="1"/>
</dbReference>
<evidence type="ECO:0000256" key="6">
    <source>
        <dbReference type="ARBA" id="ARBA00022776"/>
    </source>
</evidence>
<accession>D8LUY2</accession>
<dbReference type="Pfam" id="PF00307">
    <property type="entry name" value="CH"/>
    <property type="match status" value="1"/>
</dbReference>
<keyword evidence="5 9" id="KW-0493">Microtubule</keyword>
<comment type="subcellular location">
    <subcellularLocation>
        <location evidence="1">Cytoplasm</location>
        <location evidence="1">Cytoskeleton</location>
    </subcellularLocation>
</comment>
<name>D8LUY2_BLAHO</name>
<evidence type="ECO:0000259" key="12">
    <source>
        <dbReference type="PROSITE" id="PS51230"/>
    </source>
</evidence>
<evidence type="ECO:0000256" key="10">
    <source>
        <dbReference type="SAM" id="MobiDB-lite"/>
    </source>
</evidence>
<keyword evidence="14" id="KW-1185">Reference proteome</keyword>